<gene>
    <name evidence="2" type="ORF">BOX37_15730</name>
</gene>
<feature type="region of interest" description="Disordered" evidence="1">
    <location>
        <begin position="1"/>
        <end position="21"/>
    </location>
</feature>
<evidence type="ECO:0000313" key="3">
    <source>
        <dbReference type="Proteomes" id="UP000183810"/>
    </source>
</evidence>
<dbReference type="EMBL" id="CP018082">
    <property type="protein sequence ID" value="APE35158.1"/>
    <property type="molecule type" value="Genomic_DNA"/>
</dbReference>
<dbReference type="Proteomes" id="UP000183810">
    <property type="component" value="Chromosome"/>
</dbReference>
<protein>
    <submittedName>
        <fullName evidence="2">Uncharacterized protein</fullName>
    </submittedName>
</protein>
<dbReference type="RefSeq" id="WP_071928343.1">
    <property type="nucleotide sequence ID" value="NZ_CP018082.1"/>
</dbReference>
<accession>A0A1J0VSZ7</accession>
<proteinExistence type="predicted"/>
<feature type="compositionally biased region" description="Pro residues" evidence="1">
    <location>
        <begin position="79"/>
        <end position="88"/>
    </location>
</feature>
<name>A0A1J0VSZ7_9NOCA</name>
<evidence type="ECO:0000313" key="2">
    <source>
        <dbReference type="EMBL" id="APE35158.1"/>
    </source>
</evidence>
<organism evidence="2 3">
    <name type="scientific">Nocardia mangyaensis</name>
    <dbReference type="NCBI Taxonomy" id="2213200"/>
    <lineage>
        <taxon>Bacteria</taxon>
        <taxon>Bacillati</taxon>
        <taxon>Actinomycetota</taxon>
        <taxon>Actinomycetes</taxon>
        <taxon>Mycobacteriales</taxon>
        <taxon>Nocardiaceae</taxon>
        <taxon>Nocardia</taxon>
    </lineage>
</organism>
<dbReference type="KEGG" id="nsl:BOX37_15730"/>
<keyword evidence="3" id="KW-1185">Reference proteome</keyword>
<feature type="region of interest" description="Disordered" evidence="1">
    <location>
        <begin position="68"/>
        <end position="88"/>
    </location>
</feature>
<sequence length="88" mass="9500">MAAVGRELRPDPDHDPDHDPLDAAMSAYALVSGALELVAVWMRGEFDTARDQLTDLIARQLLQAAEYPRPGGFASRPGDPFPPAAVED</sequence>
<dbReference type="AlphaFoldDB" id="A0A1J0VSZ7"/>
<reference evidence="2" key="1">
    <citation type="submission" date="2016-11" db="EMBL/GenBank/DDBJ databases">
        <authorList>
            <person name="Jaros S."/>
            <person name="Januszkiewicz K."/>
            <person name="Wedrychowicz H."/>
        </authorList>
    </citation>
    <scope>NUCLEOTIDE SEQUENCE [LARGE SCALE GENOMIC DNA]</scope>
    <source>
        <strain evidence="2">Y48</strain>
    </source>
</reference>
<evidence type="ECO:0000256" key="1">
    <source>
        <dbReference type="SAM" id="MobiDB-lite"/>
    </source>
</evidence>
<dbReference type="OrthoDB" id="4802216at2"/>